<dbReference type="EMBL" id="BK032862">
    <property type="protein sequence ID" value="DAF64519.1"/>
    <property type="molecule type" value="Genomic_DNA"/>
</dbReference>
<sequence length="202" mass="23304">MKLKEYATKIKNRLVGQRAKPQEEEKDDLSEKIAERTQELIAEDRQEAVRAAVVEEPEPEETTEQPKAERNISADVMKLAAVTRGLKIDPEWTKEETIKAVSEYSGLPEEEVEVLLESTAKWAQETGRKMVKSITEAFEKLKPAFEQVGKAITEAFRKTKWTGLQLRKELISNNRRKMKGMPMIRAKAIEKARRNERRKPKK</sequence>
<name>A0A8S5TN09_9CAUD</name>
<protein>
    <submittedName>
        <fullName evidence="2">Uncharacterized protein</fullName>
    </submittedName>
</protein>
<feature type="region of interest" description="Disordered" evidence="1">
    <location>
        <begin position="175"/>
        <end position="202"/>
    </location>
</feature>
<feature type="region of interest" description="Disordered" evidence="1">
    <location>
        <begin position="1"/>
        <end position="34"/>
    </location>
</feature>
<feature type="region of interest" description="Disordered" evidence="1">
    <location>
        <begin position="53"/>
        <end position="72"/>
    </location>
</feature>
<reference evidence="2" key="1">
    <citation type="journal article" date="2021" name="Proc. Natl. Acad. Sci. U.S.A.">
        <title>A Catalog of Tens of Thousands of Viruses from Human Metagenomes Reveals Hidden Associations with Chronic Diseases.</title>
        <authorList>
            <person name="Tisza M.J."/>
            <person name="Buck C.B."/>
        </authorList>
    </citation>
    <scope>NUCLEOTIDE SEQUENCE</scope>
    <source>
        <strain evidence="2">Ctu6J18</strain>
    </source>
</reference>
<organism evidence="2">
    <name type="scientific">Myoviridae sp. ctu6J18</name>
    <dbReference type="NCBI Taxonomy" id="2827714"/>
    <lineage>
        <taxon>Viruses</taxon>
        <taxon>Duplodnaviria</taxon>
        <taxon>Heunggongvirae</taxon>
        <taxon>Uroviricota</taxon>
        <taxon>Caudoviricetes</taxon>
    </lineage>
</organism>
<evidence type="ECO:0000313" key="2">
    <source>
        <dbReference type="EMBL" id="DAF64519.1"/>
    </source>
</evidence>
<evidence type="ECO:0000256" key="1">
    <source>
        <dbReference type="SAM" id="MobiDB-lite"/>
    </source>
</evidence>
<accession>A0A8S5TN09</accession>
<proteinExistence type="predicted"/>